<protein>
    <submittedName>
        <fullName evidence="1">Uncharacterized protein</fullName>
    </submittedName>
</protein>
<evidence type="ECO:0000313" key="1">
    <source>
        <dbReference type="EMBL" id="MBB4036701.1"/>
    </source>
</evidence>
<dbReference type="Proteomes" id="UP000555103">
    <property type="component" value="Unassembled WGS sequence"/>
</dbReference>
<proteinExistence type="predicted"/>
<reference evidence="1 2" key="1">
    <citation type="submission" date="2020-08" db="EMBL/GenBank/DDBJ databases">
        <title>Genomic Encyclopedia of Type Strains, Phase IV (KMG-IV): sequencing the most valuable type-strain genomes for metagenomic binning, comparative biology and taxonomic classification.</title>
        <authorList>
            <person name="Goeker M."/>
        </authorList>
    </citation>
    <scope>NUCLEOTIDE SEQUENCE [LARGE SCALE GENOMIC DNA]</scope>
    <source>
        <strain evidence="1 2">DSM 104969</strain>
    </source>
</reference>
<dbReference type="AlphaFoldDB" id="A0A840CNM6"/>
<accession>A0A840CNM6</accession>
<comment type="caution">
    <text evidence="1">The sequence shown here is derived from an EMBL/GenBank/DDBJ whole genome shotgun (WGS) entry which is preliminary data.</text>
</comment>
<organism evidence="1 2">
    <name type="scientific">Dysgonomonas hofstadii</name>
    <dbReference type="NCBI Taxonomy" id="637886"/>
    <lineage>
        <taxon>Bacteria</taxon>
        <taxon>Pseudomonadati</taxon>
        <taxon>Bacteroidota</taxon>
        <taxon>Bacteroidia</taxon>
        <taxon>Bacteroidales</taxon>
        <taxon>Dysgonomonadaceae</taxon>
        <taxon>Dysgonomonas</taxon>
    </lineage>
</organism>
<gene>
    <name evidence="1" type="ORF">GGR21_002607</name>
</gene>
<evidence type="ECO:0000313" key="2">
    <source>
        <dbReference type="Proteomes" id="UP000555103"/>
    </source>
</evidence>
<dbReference type="RefSeq" id="WP_183307590.1">
    <property type="nucleotide sequence ID" value="NZ_JACIEP010000008.1"/>
</dbReference>
<sequence>MKNKLSPLDELRQEKEIVKQECAESEARLVEQWSYLSDNAVSLLFNSAVNGIIGKLGFSNRIGQSKGKDEDDESQQHSSLGIFHNVVNGLTAYYPLIWEIVQPLLWRYAVKKIKSLFSGKKKKRKDDDD</sequence>
<name>A0A840CNM6_9BACT</name>
<dbReference type="EMBL" id="JACIEP010000008">
    <property type="protein sequence ID" value="MBB4036701.1"/>
    <property type="molecule type" value="Genomic_DNA"/>
</dbReference>
<keyword evidence="2" id="KW-1185">Reference proteome</keyword>